<accession>K0TBL5</accession>
<comment type="caution">
    <text evidence="2">The sequence shown here is derived from an EMBL/GenBank/DDBJ whole genome shotgun (WGS) entry which is preliminary data.</text>
</comment>
<proteinExistence type="predicted"/>
<evidence type="ECO:0000256" key="1">
    <source>
        <dbReference type="SAM" id="MobiDB-lite"/>
    </source>
</evidence>
<protein>
    <submittedName>
        <fullName evidence="2">Uncharacterized protein</fullName>
    </submittedName>
</protein>
<feature type="compositionally biased region" description="Basic residues" evidence="1">
    <location>
        <begin position="36"/>
        <end position="46"/>
    </location>
</feature>
<name>K0TBL5_THAOC</name>
<organism evidence="2 3">
    <name type="scientific">Thalassiosira oceanica</name>
    <name type="common">Marine diatom</name>
    <dbReference type="NCBI Taxonomy" id="159749"/>
    <lineage>
        <taxon>Eukaryota</taxon>
        <taxon>Sar</taxon>
        <taxon>Stramenopiles</taxon>
        <taxon>Ochrophyta</taxon>
        <taxon>Bacillariophyta</taxon>
        <taxon>Coscinodiscophyceae</taxon>
        <taxon>Thalassiosirophycidae</taxon>
        <taxon>Thalassiosirales</taxon>
        <taxon>Thalassiosiraceae</taxon>
        <taxon>Thalassiosira</taxon>
    </lineage>
</organism>
<evidence type="ECO:0000313" key="2">
    <source>
        <dbReference type="EMBL" id="EJK74514.1"/>
    </source>
</evidence>
<reference evidence="2 3" key="1">
    <citation type="journal article" date="2012" name="Genome Biol.">
        <title>Genome and low-iron response of an oceanic diatom adapted to chronic iron limitation.</title>
        <authorList>
            <person name="Lommer M."/>
            <person name="Specht M."/>
            <person name="Roy A.S."/>
            <person name="Kraemer L."/>
            <person name="Andreson R."/>
            <person name="Gutowska M.A."/>
            <person name="Wolf J."/>
            <person name="Bergner S.V."/>
            <person name="Schilhabel M.B."/>
            <person name="Klostermeier U.C."/>
            <person name="Beiko R.G."/>
            <person name="Rosenstiel P."/>
            <person name="Hippler M."/>
            <person name="Laroche J."/>
        </authorList>
    </citation>
    <scope>NUCLEOTIDE SEQUENCE [LARGE SCALE GENOMIC DNA]</scope>
    <source>
        <strain evidence="2 3">CCMP1005</strain>
    </source>
</reference>
<dbReference type="AlphaFoldDB" id="K0TBL5"/>
<dbReference type="Proteomes" id="UP000266841">
    <property type="component" value="Unassembled WGS sequence"/>
</dbReference>
<evidence type="ECO:0000313" key="3">
    <source>
        <dbReference type="Proteomes" id="UP000266841"/>
    </source>
</evidence>
<keyword evidence="3" id="KW-1185">Reference proteome</keyword>
<dbReference type="EMBL" id="AGNL01003595">
    <property type="protein sequence ID" value="EJK74514.1"/>
    <property type="molecule type" value="Genomic_DNA"/>
</dbReference>
<feature type="region of interest" description="Disordered" evidence="1">
    <location>
        <begin position="23"/>
        <end position="62"/>
    </location>
</feature>
<dbReference type="eggNOG" id="ENOG502S72C">
    <property type="taxonomic scope" value="Eukaryota"/>
</dbReference>
<sequence>MQFIVSLSGASRADIPIIRAPFFNSETHDGSTPGPRPHRRRRRRRSGTRDAEINDPPMFGGEDVIENADPLNLHKDSRPLRYTSIKRRHVPAPVDNFVKWIHDKSGIEIPRISVGFDPITTLKLRKSWENILPWAIIRVGADLETHRLGRGAWKLRGCLEDKIIGGRFSLNERYNRDTDQRALLVGYSKSWFIANDYGAGSGTRLNISADYDVKTRRGGIRMGFQQESVWQSYLLPGRRRGVSIVPTLPLDVDRRVQLEVKSNIELPAPEFGLGVSMSLDSDAPVELDIGVGDVNVDIEELYSSHN</sequence>
<dbReference type="OrthoDB" id="214at2759"/>
<gene>
    <name evidence="2" type="ORF">THAOC_03801</name>
</gene>